<organism evidence="1">
    <name type="scientific">Homavirus sp</name>
    <dbReference type="NCBI Taxonomy" id="2487769"/>
    <lineage>
        <taxon>Viruses</taxon>
        <taxon>Varidnaviria</taxon>
        <taxon>Bamfordvirae</taxon>
        <taxon>Nucleocytoviricota</taxon>
        <taxon>Megaviricetes</taxon>
        <taxon>Imitervirales</taxon>
        <taxon>Mimiviridae</taxon>
        <taxon>Klosneuvirinae</taxon>
    </lineage>
</organism>
<dbReference type="PANTHER" id="PTHR34599">
    <property type="entry name" value="PEROXIDASE-RELATED"/>
    <property type="match status" value="1"/>
</dbReference>
<dbReference type="PANTHER" id="PTHR34599:SF1">
    <property type="entry name" value="PHOSPHATIDIC ACID PHOSPHATASE TYPE 2_HALOPEROXIDASE DOMAIN-CONTAINING PROTEIN"/>
    <property type="match status" value="1"/>
</dbReference>
<dbReference type="GO" id="GO:0004601">
    <property type="term" value="F:peroxidase activity"/>
    <property type="evidence" value="ECO:0007669"/>
    <property type="project" value="InterPro"/>
</dbReference>
<dbReference type="InterPro" id="IPR036938">
    <property type="entry name" value="PAP2/HPO_sf"/>
</dbReference>
<proteinExistence type="predicted"/>
<sequence length="620" mass="68313">MSQNNSSTVYVRKWAESVNSTSKSNCSDHRYSDNRCSNHGCDTCIDRDFHNDSAYLRSLLGKLNQNHQCPKLPKMNCEENRYRCYNYNGSFTKSLEHNTTDGRLVSYTQYDKMVKALHENDQICLNNVKLDPNAQVKLNDPLASLATSLEGKPACLLHIDTPPNLSSESGAADMVEVYSMAVCRDVPFINFATDSTIATMLDSNHMNNPNIISNLRYYTPTNTNFTTQTIFRGISADEKYGPYISQLLYLNVPMGAINYAQQYTTPDSRTVAQGVPTRVEWGVNEAETINIQNTFLTAIPPATASANISPKYLFSGRGLGEAVHSDAAFQYYYQASEILFALGALPNPGWPVYANQVGFVTGPANANLWCTLGEVTKLALLHAWYWKWQVFRRLRPEEFGLAVNNVQNSLVSNANNYDLSSVVLTNGILGDVATVNSSWGFSSSYTLPLAFREGCPVHPSYPAAHAVCAGANCTILKMFFDCEHPWSSLAGLQIGTQNRKVLPSPLVGPVIEANTNGTALQDYTGGDASNLTIGGEINKLGSNVAIGRTWAGVHYRSDDMQGIELGEQVAIAYMEDILASTVENNVSESGSENCLTPPKITFKKFDDTYYTVMPKTCYKC</sequence>
<dbReference type="SUPFAM" id="SSF48317">
    <property type="entry name" value="Acid phosphatase/Vanadium-dependent haloperoxidase"/>
    <property type="match status" value="1"/>
</dbReference>
<dbReference type="Gene3D" id="1.10.606.10">
    <property type="entry name" value="Vanadium-containing Chloroperoxidase, domain 2"/>
    <property type="match status" value="1"/>
</dbReference>
<evidence type="ECO:0000313" key="1">
    <source>
        <dbReference type="EMBL" id="AYV82166.1"/>
    </source>
</evidence>
<dbReference type="EMBL" id="MK072343">
    <property type="protein sequence ID" value="AYV82166.1"/>
    <property type="molecule type" value="Genomic_DNA"/>
</dbReference>
<gene>
    <name evidence="1" type="ORF">Homavirus12_10</name>
</gene>
<dbReference type="InterPro" id="IPR052559">
    <property type="entry name" value="V-haloperoxidase"/>
</dbReference>
<protein>
    <recommendedName>
        <fullName evidence="2">Phosphatidic acid phosphatase type 2/haloperoxidase domain-containing protein</fullName>
    </recommendedName>
</protein>
<name>A0A3G5A4J4_9VIRU</name>
<evidence type="ECO:0008006" key="2">
    <source>
        <dbReference type="Google" id="ProtNLM"/>
    </source>
</evidence>
<dbReference type="InterPro" id="IPR016119">
    <property type="entry name" value="Br/Cl_peroxidase_C"/>
</dbReference>
<accession>A0A3G5A4J4</accession>
<reference evidence="1" key="1">
    <citation type="submission" date="2018-10" db="EMBL/GenBank/DDBJ databases">
        <title>Hidden diversity of soil giant viruses.</title>
        <authorList>
            <person name="Schulz F."/>
            <person name="Alteio L."/>
            <person name="Goudeau D."/>
            <person name="Ryan E.M."/>
            <person name="Malmstrom R.R."/>
            <person name="Blanchard J."/>
            <person name="Woyke T."/>
        </authorList>
    </citation>
    <scope>NUCLEOTIDE SEQUENCE</scope>
    <source>
        <strain evidence="1">HOV1</strain>
    </source>
</reference>